<gene>
    <name evidence="1" type="ORF">CHS0354_020923</name>
</gene>
<evidence type="ECO:0000313" key="1">
    <source>
        <dbReference type="EMBL" id="KAK3598806.1"/>
    </source>
</evidence>
<dbReference type="AlphaFoldDB" id="A0AAE0SVC2"/>
<reference evidence="1" key="1">
    <citation type="journal article" date="2021" name="Genome Biol. Evol.">
        <title>A High-Quality Reference Genome for a Parasitic Bivalve with Doubly Uniparental Inheritance (Bivalvia: Unionida).</title>
        <authorList>
            <person name="Smith C.H."/>
        </authorList>
    </citation>
    <scope>NUCLEOTIDE SEQUENCE</scope>
    <source>
        <strain evidence="1">CHS0354</strain>
    </source>
</reference>
<proteinExistence type="predicted"/>
<dbReference type="EMBL" id="JAEAOA010001278">
    <property type="protein sequence ID" value="KAK3598806.1"/>
    <property type="molecule type" value="Genomic_DNA"/>
</dbReference>
<evidence type="ECO:0000313" key="2">
    <source>
        <dbReference type="Proteomes" id="UP001195483"/>
    </source>
</evidence>
<reference evidence="1" key="2">
    <citation type="journal article" date="2021" name="Genome Biol. Evol.">
        <title>Developing a high-quality reference genome for a parasitic bivalve with doubly uniparental inheritance (Bivalvia: Unionida).</title>
        <authorList>
            <person name="Smith C.H."/>
        </authorList>
    </citation>
    <scope>NUCLEOTIDE SEQUENCE</scope>
    <source>
        <strain evidence="1">CHS0354</strain>
        <tissue evidence="1">Mantle</tissue>
    </source>
</reference>
<name>A0AAE0SVC2_9BIVA</name>
<protein>
    <submittedName>
        <fullName evidence="1">Uncharacterized protein</fullName>
    </submittedName>
</protein>
<sequence length="648" mass="66930">MHLEKKSDVDAQPPHGNANFSATNFFTDISGYGPCPLQHCEEMLRTGHCNNIAQFVYQNQYCRCDCNGLRKGVVQNEIPLRIIVEELRNGVAGGVLTREAMVAGIGSGVFGRRLSGNPIGMNANNGIRSGMIQHGLPLGGLGDTFQASIGNAAGGIEFPSRGGPGVNVGTGIDNGVPRKGLPLNSIILDIGGGTLNGPIDGGLSPIGLGGDLSTGIGQGIFERRVPAISIGEAGTGIVGRRGAVRNDIAERNVDGGIGIGIESGVAQSGLRRNFMRPAIRADLGSRQLGNNLPGNSIGVDVERGIISRRIGLGLPLDDIGIVGVGSGPGRMELPLNGGVEVAVGSGIGSEVIINGLPSNGVIVDDIGSGLSTRVAGSSLPFNGIGIDFRVGTGEAIDGRGFSTESIGSDFTSGIGHGIAERGIPAIGNREVETLIGSMEPGSGSPWNGIGGDVGDGLWSGVGASGLPVNAVGGNFGTVHSAHGSEWSQNANRANIGLGASGLPVNAVGGNFGTGTLHSAHGSEWSHNAIRANIGLGASGLPVNAVGGNFGTGIVHSALGSEWSQNSIRANFGLGIERAIFGGLIPGRAEFEYSPRWTFAPIINPTVLHTGNMFLKKKATYWKKPNFAKYPLRYFPKYYFKHTFRRRFF</sequence>
<comment type="caution">
    <text evidence="1">The sequence shown here is derived from an EMBL/GenBank/DDBJ whole genome shotgun (WGS) entry which is preliminary data.</text>
</comment>
<reference evidence="1" key="3">
    <citation type="submission" date="2023-05" db="EMBL/GenBank/DDBJ databases">
        <authorList>
            <person name="Smith C.H."/>
        </authorList>
    </citation>
    <scope>NUCLEOTIDE SEQUENCE</scope>
    <source>
        <strain evidence="1">CHS0354</strain>
        <tissue evidence="1">Mantle</tissue>
    </source>
</reference>
<dbReference type="Proteomes" id="UP001195483">
    <property type="component" value="Unassembled WGS sequence"/>
</dbReference>
<organism evidence="1 2">
    <name type="scientific">Potamilus streckersoni</name>
    <dbReference type="NCBI Taxonomy" id="2493646"/>
    <lineage>
        <taxon>Eukaryota</taxon>
        <taxon>Metazoa</taxon>
        <taxon>Spiralia</taxon>
        <taxon>Lophotrochozoa</taxon>
        <taxon>Mollusca</taxon>
        <taxon>Bivalvia</taxon>
        <taxon>Autobranchia</taxon>
        <taxon>Heteroconchia</taxon>
        <taxon>Palaeoheterodonta</taxon>
        <taxon>Unionida</taxon>
        <taxon>Unionoidea</taxon>
        <taxon>Unionidae</taxon>
        <taxon>Ambleminae</taxon>
        <taxon>Lampsilini</taxon>
        <taxon>Potamilus</taxon>
    </lineage>
</organism>
<accession>A0AAE0SVC2</accession>
<keyword evidence="2" id="KW-1185">Reference proteome</keyword>